<evidence type="ECO:0000256" key="2">
    <source>
        <dbReference type="PIRSR" id="PIRSR601310-3"/>
    </source>
</evidence>
<organism evidence="5 6">
    <name type="scientific">Bacillus selenitireducens (strain ATCC 700615 / DSM 15326 / MLS10)</name>
    <dbReference type="NCBI Taxonomy" id="439292"/>
    <lineage>
        <taxon>Bacteria</taxon>
        <taxon>Bacillati</taxon>
        <taxon>Bacillota</taxon>
        <taxon>Bacilli</taxon>
        <taxon>Bacillales</taxon>
        <taxon>Bacillaceae</taxon>
        <taxon>Salisediminibacterium</taxon>
    </lineage>
</organism>
<dbReference type="InterPro" id="IPR036265">
    <property type="entry name" value="HIT-like_sf"/>
</dbReference>
<dbReference type="EMBL" id="CP001791">
    <property type="protein sequence ID" value="ADH99986.1"/>
    <property type="molecule type" value="Genomic_DNA"/>
</dbReference>
<dbReference type="FunFam" id="3.30.428.10:FF:000014">
    <property type="entry name" value="Putative histidine triad (HIT) protein"/>
    <property type="match status" value="1"/>
</dbReference>
<dbReference type="Proteomes" id="UP000000271">
    <property type="component" value="Chromosome"/>
</dbReference>
<sequence length="143" mass="15870">MSHNENCIFCKIIQGDIPGAKVYEDDHVLAFLDISQVTKGHTLVIPKQHEESIFELSEETARNLFAAVPKVSGALKAAFDPKGLNILNNNGEFAGQSVFHYHLHLLPRYSSEDGFDAKWVTHTDDYTGEDLAKLATAIQENLS</sequence>
<dbReference type="Pfam" id="PF01230">
    <property type="entry name" value="HIT"/>
    <property type="match status" value="1"/>
</dbReference>
<dbReference type="InterPro" id="IPR039384">
    <property type="entry name" value="HINT"/>
</dbReference>
<keyword evidence="6" id="KW-1185">Reference proteome</keyword>
<dbReference type="RefSeq" id="WP_013173408.1">
    <property type="nucleotide sequence ID" value="NC_014219.1"/>
</dbReference>
<dbReference type="GO" id="GO:0009117">
    <property type="term" value="P:nucleotide metabolic process"/>
    <property type="evidence" value="ECO:0007669"/>
    <property type="project" value="TreeGrafter"/>
</dbReference>
<proteinExistence type="predicted"/>
<reference evidence="5" key="1">
    <citation type="submission" date="2009-10" db="EMBL/GenBank/DDBJ databases">
        <title>Complete sequence of Bacillus selenitireducens MLS10.</title>
        <authorList>
            <consortium name="US DOE Joint Genome Institute"/>
            <person name="Lucas S."/>
            <person name="Copeland A."/>
            <person name="Lapidus A."/>
            <person name="Glavina del Rio T."/>
            <person name="Dalin E."/>
            <person name="Tice H."/>
            <person name="Bruce D."/>
            <person name="Goodwin L."/>
            <person name="Pitluck S."/>
            <person name="Sims D."/>
            <person name="Brettin T."/>
            <person name="Detter J.C."/>
            <person name="Han C."/>
            <person name="Larimer F."/>
            <person name="Land M."/>
            <person name="Hauser L."/>
            <person name="Kyrpides N."/>
            <person name="Ovchinnikova G."/>
            <person name="Stolz J."/>
        </authorList>
    </citation>
    <scope>NUCLEOTIDE SEQUENCE [LARGE SCALE GENOMIC DNA]</scope>
    <source>
        <strain evidence="5">MLS10</strain>
    </source>
</reference>
<dbReference type="OrthoDB" id="9784774at2"/>
<dbReference type="KEGG" id="bse:Bsel_2485"/>
<dbReference type="InterPro" id="IPR019808">
    <property type="entry name" value="Histidine_triad_CS"/>
</dbReference>
<dbReference type="PROSITE" id="PS51084">
    <property type="entry name" value="HIT_2"/>
    <property type="match status" value="1"/>
</dbReference>
<dbReference type="PANTHER" id="PTHR46648:SF1">
    <property type="entry name" value="ADENOSINE 5'-MONOPHOSPHORAMIDASE HNT1"/>
    <property type="match status" value="1"/>
</dbReference>
<dbReference type="AlphaFoldDB" id="D6XX10"/>
<dbReference type="PANTHER" id="PTHR46648">
    <property type="entry name" value="HIT FAMILY PROTEIN 1"/>
    <property type="match status" value="1"/>
</dbReference>
<evidence type="ECO:0000313" key="6">
    <source>
        <dbReference type="Proteomes" id="UP000000271"/>
    </source>
</evidence>
<accession>D6XX10</accession>
<dbReference type="CDD" id="cd01277">
    <property type="entry name" value="HINT_subgroup"/>
    <property type="match status" value="1"/>
</dbReference>
<dbReference type="eggNOG" id="COG0537">
    <property type="taxonomic scope" value="Bacteria"/>
</dbReference>
<dbReference type="PRINTS" id="PR00332">
    <property type="entry name" value="HISTRIAD"/>
</dbReference>
<feature type="short sequence motif" description="Histidine triad motif" evidence="2 3">
    <location>
        <begin position="100"/>
        <end position="104"/>
    </location>
</feature>
<evidence type="ECO:0000256" key="1">
    <source>
        <dbReference type="PIRSR" id="PIRSR601310-1"/>
    </source>
</evidence>
<feature type="active site" description="Tele-AMP-histidine intermediate" evidence="1">
    <location>
        <position position="102"/>
    </location>
</feature>
<evidence type="ECO:0000313" key="5">
    <source>
        <dbReference type="EMBL" id="ADH99986.1"/>
    </source>
</evidence>
<gene>
    <name evidence="5" type="ordered locus">Bsel_2485</name>
</gene>
<name>D6XX10_BACIE</name>
<dbReference type="PROSITE" id="PS00892">
    <property type="entry name" value="HIT_1"/>
    <property type="match status" value="1"/>
</dbReference>
<dbReference type="Gene3D" id="3.30.428.10">
    <property type="entry name" value="HIT-like"/>
    <property type="match status" value="1"/>
</dbReference>
<dbReference type="InterPro" id="IPR001310">
    <property type="entry name" value="Histidine_triad_HIT"/>
</dbReference>
<evidence type="ECO:0000256" key="3">
    <source>
        <dbReference type="PROSITE-ProRule" id="PRU00464"/>
    </source>
</evidence>
<feature type="domain" description="HIT" evidence="4">
    <location>
        <begin position="8"/>
        <end position="115"/>
    </location>
</feature>
<protein>
    <submittedName>
        <fullName evidence="5">Histidine triad (HIT) protein</fullName>
    </submittedName>
</protein>
<dbReference type="InterPro" id="IPR011146">
    <property type="entry name" value="HIT-like"/>
</dbReference>
<evidence type="ECO:0000259" key="4">
    <source>
        <dbReference type="PROSITE" id="PS51084"/>
    </source>
</evidence>
<dbReference type="GO" id="GO:0003824">
    <property type="term" value="F:catalytic activity"/>
    <property type="evidence" value="ECO:0007669"/>
    <property type="project" value="InterPro"/>
</dbReference>
<dbReference type="HOGENOM" id="CLU_056776_3_2_9"/>
<dbReference type="SUPFAM" id="SSF54197">
    <property type="entry name" value="HIT-like"/>
    <property type="match status" value="1"/>
</dbReference>
<dbReference type="STRING" id="439292.Bsel_2485"/>